<protein>
    <submittedName>
        <fullName evidence="1">Uncharacterized protein</fullName>
    </submittedName>
</protein>
<reference evidence="1" key="2">
    <citation type="journal article" date="2015" name="Fish Shellfish Immunol.">
        <title>Early steps in the European eel (Anguilla anguilla)-Vibrio vulnificus interaction in the gills: Role of the RtxA13 toxin.</title>
        <authorList>
            <person name="Callol A."/>
            <person name="Pajuelo D."/>
            <person name="Ebbesson L."/>
            <person name="Teles M."/>
            <person name="MacKenzie S."/>
            <person name="Amaro C."/>
        </authorList>
    </citation>
    <scope>NUCLEOTIDE SEQUENCE</scope>
</reference>
<proteinExistence type="predicted"/>
<reference evidence="1" key="1">
    <citation type="submission" date="2014-11" db="EMBL/GenBank/DDBJ databases">
        <authorList>
            <person name="Amaro Gonzalez C."/>
        </authorList>
    </citation>
    <scope>NUCLEOTIDE SEQUENCE</scope>
</reference>
<dbReference type="EMBL" id="GBXM01065591">
    <property type="protein sequence ID" value="JAH42986.1"/>
    <property type="molecule type" value="Transcribed_RNA"/>
</dbReference>
<name>A0A0E9SNU9_ANGAN</name>
<dbReference type="AlphaFoldDB" id="A0A0E9SNU9"/>
<accession>A0A0E9SNU9</accession>
<organism evidence="1">
    <name type="scientific">Anguilla anguilla</name>
    <name type="common">European freshwater eel</name>
    <name type="synonym">Muraena anguilla</name>
    <dbReference type="NCBI Taxonomy" id="7936"/>
    <lineage>
        <taxon>Eukaryota</taxon>
        <taxon>Metazoa</taxon>
        <taxon>Chordata</taxon>
        <taxon>Craniata</taxon>
        <taxon>Vertebrata</taxon>
        <taxon>Euteleostomi</taxon>
        <taxon>Actinopterygii</taxon>
        <taxon>Neopterygii</taxon>
        <taxon>Teleostei</taxon>
        <taxon>Anguilliformes</taxon>
        <taxon>Anguillidae</taxon>
        <taxon>Anguilla</taxon>
    </lineage>
</organism>
<sequence>MVLLLEAISSLPLLPDSAELDMQTGVSNRTAGCRTKWEELDWPP</sequence>
<evidence type="ECO:0000313" key="1">
    <source>
        <dbReference type="EMBL" id="JAH42986.1"/>
    </source>
</evidence>